<proteinExistence type="predicted"/>
<dbReference type="Pfam" id="PF10551">
    <property type="entry name" value="MULE"/>
    <property type="match status" value="1"/>
</dbReference>
<dbReference type="STRING" id="660025.F9G3I4"/>
<name>F9G3I4_FUSOF</name>
<evidence type="ECO:0000313" key="2">
    <source>
        <dbReference type="EMBL" id="EGU76274.1"/>
    </source>
</evidence>
<dbReference type="EMBL" id="AFQF01003307">
    <property type="protein sequence ID" value="EGU76274.1"/>
    <property type="molecule type" value="Genomic_DNA"/>
</dbReference>
<dbReference type="PANTHER" id="PTHR31569">
    <property type="entry name" value="SWIM-TYPE DOMAIN-CONTAINING PROTEIN"/>
    <property type="match status" value="1"/>
</dbReference>
<accession>F9G3I4</accession>
<sequence>MAQAIFPADVIPPEGIYHSRESLLAAINSWAKPRGYAFTTGKSSKTPNGRVKVVFACDRNKLPPSTSIERKRRTCSRGTGCKFSVLAKQSLDGTSWVLSHRPGQEYAVHNHPPSEDPSAHPVHRQLSENDIGVISSLTASGTAPREIRTYLHNNSNTLATQQDVYNQIAATRRDLRKGQSSIQALVDQLQEEGFWCRVRLDSDNRLTAIFFAHPDSIAYLQCNPDVLLLDCTYKTNKHGMPLLDMVGVDACERSFCIAFAFISGETEEDYSWALQNLKSLYQRDLPSVVLTDRCLAAINAAATWFHLSKGLLCIWHVNKAVLQHCRPVFLADGGQGEKTWDQFYAFWHSIVASPTETIFQERLTYFERKYAEKYTEAVGYIRTTWLDPFKERIVKAWVDKHLHFGNVATSRQVAIVL</sequence>
<reference evidence="2" key="1">
    <citation type="journal article" date="2012" name="Mol. Plant Microbe Interact.">
        <title>A highly conserved effector in Fusarium oxysporum is required for full virulence on Arabidopsis.</title>
        <authorList>
            <person name="Thatcher L.F."/>
            <person name="Gardiner D.M."/>
            <person name="Kazan K."/>
            <person name="Manners J."/>
        </authorList>
    </citation>
    <scope>NUCLEOTIDE SEQUENCE [LARGE SCALE GENOMIC DNA]</scope>
    <source>
        <strain evidence="2">Fo5176</strain>
    </source>
</reference>
<dbReference type="InterPro" id="IPR052579">
    <property type="entry name" value="Zinc_finger_SWIM"/>
</dbReference>
<feature type="domain" description="MULE transposase" evidence="1">
    <location>
        <begin position="226"/>
        <end position="319"/>
    </location>
</feature>
<comment type="caution">
    <text evidence="2">The sequence shown here is derived from an EMBL/GenBank/DDBJ whole genome shotgun (WGS) entry which is preliminary data.</text>
</comment>
<dbReference type="PANTHER" id="PTHR31569:SF4">
    <property type="entry name" value="SWIM-TYPE DOMAIN-CONTAINING PROTEIN"/>
    <property type="match status" value="1"/>
</dbReference>
<organism evidence="2">
    <name type="scientific">Fusarium oxysporum (strain Fo5176)</name>
    <name type="common">Fusarium vascular wilt</name>
    <dbReference type="NCBI Taxonomy" id="660025"/>
    <lineage>
        <taxon>Eukaryota</taxon>
        <taxon>Fungi</taxon>
        <taxon>Dikarya</taxon>
        <taxon>Ascomycota</taxon>
        <taxon>Pezizomycotina</taxon>
        <taxon>Sordariomycetes</taxon>
        <taxon>Hypocreomycetidae</taxon>
        <taxon>Hypocreales</taxon>
        <taxon>Nectriaceae</taxon>
        <taxon>Fusarium</taxon>
        <taxon>Fusarium oxysporum species complex</taxon>
    </lineage>
</organism>
<dbReference type="InterPro" id="IPR018289">
    <property type="entry name" value="MULE_transposase_dom"/>
</dbReference>
<protein>
    <recommendedName>
        <fullName evidence="1">MULE transposase domain-containing protein</fullName>
    </recommendedName>
</protein>
<dbReference type="AlphaFoldDB" id="F9G3I4"/>
<dbReference type="OrthoDB" id="1421156at2759"/>
<evidence type="ECO:0000259" key="1">
    <source>
        <dbReference type="Pfam" id="PF10551"/>
    </source>
</evidence>
<gene>
    <name evidence="2" type="ORF">FOXB_13216</name>
</gene>